<dbReference type="STRING" id="1232683.ADIMK_1115"/>
<name>A0A081G1K7_9GAMM</name>
<dbReference type="EMBL" id="JMQN01000015">
    <property type="protein sequence ID" value="KEA64662.1"/>
    <property type="molecule type" value="Genomic_DNA"/>
</dbReference>
<dbReference type="AlphaFoldDB" id="A0A081G1K7"/>
<dbReference type="RefSeq" id="WP_156042810.1">
    <property type="nucleotide sequence ID" value="NZ_JMQN01000015.1"/>
</dbReference>
<accession>A0A081G1K7</accession>
<protein>
    <submittedName>
        <fullName evidence="1">Uncharacterized protein</fullName>
    </submittedName>
</protein>
<dbReference type="Proteomes" id="UP000028252">
    <property type="component" value="Unassembled WGS sequence"/>
</dbReference>
<proteinExistence type="predicted"/>
<reference evidence="1 2" key="1">
    <citation type="submission" date="2014-04" db="EMBL/GenBank/DDBJ databases">
        <title>Marinobacterium kochiensis sp. nov., isolated from sediment sample collected from Kochi backwaters in Kerala, India.</title>
        <authorList>
            <person name="Singh A."/>
            <person name="Pinnaka A.K."/>
        </authorList>
    </citation>
    <scope>NUCLEOTIDE SEQUENCE [LARGE SCALE GENOMIC DNA]</scope>
    <source>
        <strain evidence="1 2">AK27</strain>
    </source>
</reference>
<comment type="caution">
    <text evidence="1">The sequence shown here is derived from an EMBL/GenBank/DDBJ whole genome shotgun (WGS) entry which is preliminary data.</text>
</comment>
<evidence type="ECO:0000313" key="2">
    <source>
        <dbReference type="Proteomes" id="UP000028252"/>
    </source>
</evidence>
<gene>
    <name evidence="1" type="ORF">ADIMK_1115</name>
</gene>
<organism evidence="1 2">
    <name type="scientific">Marinobacterium lacunae</name>
    <dbReference type="NCBI Taxonomy" id="1232683"/>
    <lineage>
        <taxon>Bacteria</taxon>
        <taxon>Pseudomonadati</taxon>
        <taxon>Pseudomonadota</taxon>
        <taxon>Gammaproteobacteria</taxon>
        <taxon>Oceanospirillales</taxon>
        <taxon>Oceanospirillaceae</taxon>
        <taxon>Marinobacterium</taxon>
    </lineage>
</organism>
<evidence type="ECO:0000313" key="1">
    <source>
        <dbReference type="EMBL" id="KEA64662.1"/>
    </source>
</evidence>
<dbReference type="PATRIC" id="fig|1232683.4.peg.1105"/>
<keyword evidence="2" id="KW-1185">Reference proteome</keyword>
<sequence length="102" mass="10996">MTQYNRTLFSLLGVGLMALLLLQVPQSYALEKRNLNQPALVEGLFNLELSDSTTLDPDHSAAVFDVFRLPEPGVSITPTAHSVQSVAVSPAKLPPSRAPPID</sequence>